<name>A0ABP7XIA9_9ACTN</name>
<accession>A0ABP7XIA9</accession>
<sequence>MVKPGGTGTSRGAARSTLVAPMAPVALVARVGREVAADVVMAAP</sequence>
<organism evidence="1 2">
    <name type="scientific">Nocardioides fonticola</name>
    <dbReference type="NCBI Taxonomy" id="450363"/>
    <lineage>
        <taxon>Bacteria</taxon>
        <taxon>Bacillati</taxon>
        <taxon>Actinomycetota</taxon>
        <taxon>Actinomycetes</taxon>
        <taxon>Propionibacteriales</taxon>
        <taxon>Nocardioidaceae</taxon>
        <taxon>Nocardioides</taxon>
    </lineage>
</organism>
<dbReference type="Proteomes" id="UP001501495">
    <property type="component" value="Unassembled WGS sequence"/>
</dbReference>
<comment type="caution">
    <text evidence="1">The sequence shown here is derived from an EMBL/GenBank/DDBJ whole genome shotgun (WGS) entry which is preliminary data.</text>
</comment>
<evidence type="ECO:0000313" key="1">
    <source>
        <dbReference type="EMBL" id="GAA4116232.1"/>
    </source>
</evidence>
<protein>
    <submittedName>
        <fullName evidence="1">Uncharacterized protein</fullName>
    </submittedName>
</protein>
<evidence type="ECO:0000313" key="2">
    <source>
        <dbReference type="Proteomes" id="UP001501495"/>
    </source>
</evidence>
<keyword evidence="2" id="KW-1185">Reference proteome</keyword>
<reference evidence="2" key="1">
    <citation type="journal article" date="2019" name="Int. J. Syst. Evol. Microbiol.">
        <title>The Global Catalogue of Microorganisms (GCM) 10K type strain sequencing project: providing services to taxonomists for standard genome sequencing and annotation.</title>
        <authorList>
            <consortium name="The Broad Institute Genomics Platform"/>
            <consortium name="The Broad Institute Genome Sequencing Center for Infectious Disease"/>
            <person name="Wu L."/>
            <person name="Ma J."/>
        </authorList>
    </citation>
    <scope>NUCLEOTIDE SEQUENCE [LARGE SCALE GENOMIC DNA]</scope>
    <source>
        <strain evidence="2">JCM 16703</strain>
    </source>
</reference>
<proteinExistence type="predicted"/>
<dbReference type="EMBL" id="BAAAZH010000012">
    <property type="protein sequence ID" value="GAA4116232.1"/>
    <property type="molecule type" value="Genomic_DNA"/>
</dbReference>
<gene>
    <name evidence="1" type="ORF">GCM10022215_15750</name>
</gene>